<dbReference type="InterPro" id="IPR051218">
    <property type="entry name" value="Sec_MonoDiacylglyc_Lipase"/>
</dbReference>
<reference evidence="3" key="1">
    <citation type="submission" date="2017-06" db="EMBL/GenBank/DDBJ databases">
        <title>Genome analysis of Fimbriiglobus ruber SP5, the first member of the order Planctomycetales with confirmed chitinolytic capability.</title>
        <authorList>
            <person name="Ravin N.V."/>
            <person name="Rakitin A.L."/>
            <person name="Ivanova A.A."/>
            <person name="Beletsky A.V."/>
            <person name="Kulichevskaya I.S."/>
            <person name="Mardanov A.V."/>
            <person name="Dedysh S.N."/>
        </authorList>
    </citation>
    <scope>NUCLEOTIDE SEQUENCE [LARGE SCALE GENOMIC DNA]</scope>
    <source>
        <strain evidence="3">SP5</strain>
    </source>
</reference>
<dbReference type="Pfam" id="PF01764">
    <property type="entry name" value="Lipase_3"/>
    <property type="match status" value="1"/>
</dbReference>
<dbReference type="SUPFAM" id="SSF53474">
    <property type="entry name" value="alpha/beta-Hydrolases"/>
    <property type="match status" value="1"/>
</dbReference>
<dbReference type="Proteomes" id="UP000214646">
    <property type="component" value="Unassembled WGS sequence"/>
</dbReference>
<evidence type="ECO:0000313" key="2">
    <source>
        <dbReference type="EMBL" id="OWK43858.1"/>
    </source>
</evidence>
<dbReference type="GO" id="GO:0006629">
    <property type="term" value="P:lipid metabolic process"/>
    <property type="evidence" value="ECO:0007669"/>
    <property type="project" value="InterPro"/>
</dbReference>
<dbReference type="CDD" id="cd00519">
    <property type="entry name" value="Lipase_3"/>
    <property type="match status" value="1"/>
</dbReference>
<organism evidence="2 3">
    <name type="scientific">Fimbriiglobus ruber</name>
    <dbReference type="NCBI Taxonomy" id="1908690"/>
    <lineage>
        <taxon>Bacteria</taxon>
        <taxon>Pseudomonadati</taxon>
        <taxon>Planctomycetota</taxon>
        <taxon>Planctomycetia</taxon>
        <taxon>Gemmatales</taxon>
        <taxon>Gemmataceae</taxon>
        <taxon>Fimbriiglobus</taxon>
    </lineage>
</organism>
<evidence type="ECO:0000313" key="3">
    <source>
        <dbReference type="Proteomes" id="UP000214646"/>
    </source>
</evidence>
<dbReference type="Gene3D" id="3.40.50.1820">
    <property type="entry name" value="alpha/beta hydrolase"/>
    <property type="match status" value="1"/>
</dbReference>
<dbReference type="InterPro" id="IPR002921">
    <property type="entry name" value="Fungal_lipase-type"/>
</dbReference>
<dbReference type="OrthoDB" id="5522031at2"/>
<name>A0A225DZB0_9BACT</name>
<comment type="caution">
    <text evidence="2">The sequence shown here is derived from an EMBL/GenBank/DDBJ whole genome shotgun (WGS) entry which is preliminary data.</text>
</comment>
<sequence>MPYQLFEDALGDPRNAAALAAASQFAYSPEDAGAAAFKNDLGMDAKLISVGNTQVYVASNDDHILVAFRGSESPTSIDGLKDWLITNANDLLIQPQGPLSTEFLAAGVGCRWHQGFVNAVSDVWPALFAEVDARQKAKSRCFWVTGHSLGGALAVLGSWLFLRKTMAPHQVYTFGGPMVGNKPVAEALDREFAGKVFRYVNSPDPVPLLPMMSLAANDFLHCEKGIVLGATGEAVNLLAYLKDAAGGVAEGVLSGDIGNKVWEAVKGRVMAHLLNDYRSQLGQ</sequence>
<proteinExistence type="predicted"/>
<evidence type="ECO:0000259" key="1">
    <source>
        <dbReference type="Pfam" id="PF01764"/>
    </source>
</evidence>
<dbReference type="AlphaFoldDB" id="A0A225DZB0"/>
<accession>A0A225DZB0</accession>
<protein>
    <submittedName>
        <fullName evidence="2">Lipase class 3 family protein</fullName>
    </submittedName>
</protein>
<dbReference type="PANTHER" id="PTHR45856">
    <property type="entry name" value="ALPHA/BETA-HYDROLASES SUPERFAMILY PROTEIN"/>
    <property type="match status" value="1"/>
</dbReference>
<dbReference type="PANTHER" id="PTHR45856:SF24">
    <property type="entry name" value="FUNGAL LIPASE-LIKE DOMAIN-CONTAINING PROTEIN"/>
    <property type="match status" value="1"/>
</dbReference>
<dbReference type="InterPro" id="IPR029058">
    <property type="entry name" value="AB_hydrolase_fold"/>
</dbReference>
<dbReference type="RefSeq" id="WP_088254656.1">
    <property type="nucleotide sequence ID" value="NZ_NIDE01000004.1"/>
</dbReference>
<gene>
    <name evidence="2" type="ORF">FRUB_03457</name>
</gene>
<feature type="domain" description="Fungal lipase-type" evidence="1">
    <location>
        <begin position="66"/>
        <end position="212"/>
    </location>
</feature>
<dbReference type="EMBL" id="NIDE01000004">
    <property type="protein sequence ID" value="OWK43858.1"/>
    <property type="molecule type" value="Genomic_DNA"/>
</dbReference>
<keyword evidence="3" id="KW-1185">Reference proteome</keyword>